<evidence type="ECO:0008006" key="4">
    <source>
        <dbReference type="Google" id="ProtNLM"/>
    </source>
</evidence>
<dbReference type="KEGG" id="vg:18562839"/>
<dbReference type="OrthoDB" id="10891at10239"/>
<dbReference type="RefSeq" id="YP_009014896.1">
    <property type="nucleotide sequence ID" value="NC_023716.1"/>
</dbReference>
<feature type="region of interest" description="Disordered" evidence="1">
    <location>
        <begin position="1"/>
        <end position="28"/>
    </location>
</feature>
<name>G8I7Q0_9CAUD</name>
<organism evidence="2 3">
    <name type="scientific">Mycobacterium phage Alma</name>
    <dbReference type="NCBI Taxonomy" id="2902800"/>
    <lineage>
        <taxon>Viruses</taxon>
        <taxon>Duplodnaviria</taxon>
        <taxon>Heunggongvirae</taxon>
        <taxon>Uroviricota</taxon>
        <taxon>Caudoviricetes</taxon>
        <taxon>Fromanvirus</taxon>
        <taxon>Fromanvirus alma</taxon>
    </lineage>
</organism>
<evidence type="ECO:0000256" key="1">
    <source>
        <dbReference type="SAM" id="MobiDB-lite"/>
    </source>
</evidence>
<dbReference type="InterPro" id="IPR021226">
    <property type="entry name" value="Phage_gene29"/>
</dbReference>
<sequence length="162" mass="18467">MPTERGNNPKGPAMSQIPTQDQHDPEDPRQHVVWALRNLPMVAGVGAITHPAYLADWSEHLYRAGFRHVDSLRALADENGNIHVSQLPQQEIKFQPAFRGQRHDLNNAARWVKHDEPDPEPVRIPNIRQLTDQENRAMLEQYKRDGWIKDGAAGPSMAEEFN</sequence>
<keyword evidence="3" id="KW-1185">Reference proteome</keyword>
<dbReference type="Proteomes" id="UP000005647">
    <property type="component" value="Segment"/>
</dbReference>
<dbReference type="EMBL" id="JN699005">
    <property type="protein sequence ID" value="AER48741.1"/>
    <property type="molecule type" value="Genomic_DNA"/>
</dbReference>
<dbReference type="Pfam" id="PF10910">
    <property type="entry name" value="Phage_gene29"/>
    <property type="match status" value="1"/>
</dbReference>
<dbReference type="GeneID" id="18562839"/>
<proteinExistence type="predicted"/>
<accession>G8I7Q0</accession>
<evidence type="ECO:0000313" key="3">
    <source>
        <dbReference type="Proteomes" id="UP000005647"/>
    </source>
</evidence>
<gene>
    <name evidence="2" type="primary">31</name>
    <name evidence="2" type="ORF">ALMA_31</name>
</gene>
<reference evidence="2 3" key="1">
    <citation type="journal article" date="2012" name="J. Virol.">
        <title>Complete Genome Sequences of 138 Mycobacteriophages.</title>
        <authorList>
            <consortium name="the Science Education Alliance Phage Hunters Advancing Genomics and Evolutionary Science Program"/>
            <consortium name="the KwaZulu-Natal Research Institute for Tuberculosis and HIV Mycobacterial Genetics Course Students"/>
            <consortium name="the Phage Hunters Integrating Research and Education Program"/>
            <person name="Hatfull G.F."/>
        </authorList>
    </citation>
    <scope>NUCLEOTIDE SEQUENCE [LARGE SCALE GENOMIC DNA]</scope>
</reference>
<protein>
    <recommendedName>
        <fullName evidence="4">Minor tail protein</fullName>
    </recommendedName>
</protein>
<evidence type="ECO:0000313" key="2">
    <source>
        <dbReference type="EMBL" id="AER48741.1"/>
    </source>
</evidence>